<feature type="compositionally biased region" description="Polar residues" evidence="2">
    <location>
        <begin position="1"/>
        <end position="11"/>
    </location>
</feature>
<keyword evidence="3" id="KW-0472">Membrane</keyword>
<evidence type="ECO:0000256" key="3">
    <source>
        <dbReference type="SAM" id="Phobius"/>
    </source>
</evidence>
<dbReference type="Gene3D" id="1.25.40.20">
    <property type="entry name" value="Ankyrin repeat-containing domain"/>
    <property type="match status" value="1"/>
</dbReference>
<dbReference type="InterPro" id="IPR026961">
    <property type="entry name" value="PGG_dom"/>
</dbReference>
<dbReference type="InterPro" id="IPR002110">
    <property type="entry name" value="Ankyrin_rpt"/>
</dbReference>
<feature type="transmembrane region" description="Helical" evidence="3">
    <location>
        <begin position="262"/>
        <end position="285"/>
    </location>
</feature>
<evidence type="ECO:0000256" key="1">
    <source>
        <dbReference type="PROSITE-ProRule" id="PRU00023"/>
    </source>
</evidence>
<feature type="transmembrane region" description="Helical" evidence="3">
    <location>
        <begin position="297"/>
        <end position="328"/>
    </location>
</feature>
<dbReference type="PROSITE" id="PS50297">
    <property type="entry name" value="ANK_REP_REGION"/>
    <property type="match status" value="1"/>
</dbReference>
<feature type="transmembrane region" description="Helical" evidence="3">
    <location>
        <begin position="578"/>
        <end position="607"/>
    </location>
</feature>
<dbReference type="Proteomes" id="UP001229421">
    <property type="component" value="Unassembled WGS sequence"/>
</dbReference>
<accession>A0AAD8K8Q0</accession>
<keyword evidence="6" id="KW-1185">Reference proteome</keyword>
<feature type="transmembrane region" description="Helical" evidence="3">
    <location>
        <begin position="540"/>
        <end position="558"/>
    </location>
</feature>
<keyword evidence="3" id="KW-1133">Transmembrane helix</keyword>
<dbReference type="InterPro" id="IPR036770">
    <property type="entry name" value="Ankyrin_rpt-contain_sf"/>
</dbReference>
<proteinExistence type="predicted"/>
<organism evidence="5 6">
    <name type="scientific">Tagetes erecta</name>
    <name type="common">African marigold</name>
    <dbReference type="NCBI Taxonomy" id="13708"/>
    <lineage>
        <taxon>Eukaryota</taxon>
        <taxon>Viridiplantae</taxon>
        <taxon>Streptophyta</taxon>
        <taxon>Embryophyta</taxon>
        <taxon>Tracheophyta</taxon>
        <taxon>Spermatophyta</taxon>
        <taxon>Magnoliopsida</taxon>
        <taxon>eudicotyledons</taxon>
        <taxon>Gunneridae</taxon>
        <taxon>Pentapetalae</taxon>
        <taxon>asterids</taxon>
        <taxon>campanulids</taxon>
        <taxon>Asterales</taxon>
        <taxon>Asteraceae</taxon>
        <taxon>Asteroideae</taxon>
        <taxon>Heliantheae alliance</taxon>
        <taxon>Tageteae</taxon>
        <taxon>Tagetes</taxon>
    </lineage>
</organism>
<dbReference type="Pfam" id="PF12796">
    <property type="entry name" value="Ank_2"/>
    <property type="match status" value="1"/>
</dbReference>
<feature type="repeat" description="ANK" evidence="1">
    <location>
        <begin position="119"/>
        <end position="151"/>
    </location>
</feature>
<feature type="transmembrane region" description="Helical" evidence="3">
    <location>
        <begin position="619"/>
        <end position="645"/>
    </location>
</feature>
<dbReference type="Pfam" id="PF13962">
    <property type="entry name" value="PGG"/>
    <property type="match status" value="1"/>
</dbReference>
<dbReference type="PANTHER" id="PTHR24177">
    <property type="entry name" value="CASKIN"/>
    <property type="match status" value="1"/>
</dbReference>
<dbReference type="GO" id="GO:0016020">
    <property type="term" value="C:membrane"/>
    <property type="evidence" value="ECO:0007669"/>
    <property type="project" value="TreeGrafter"/>
</dbReference>
<dbReference type="SUPFAM" id="SSF48403">
    <property type="entry name" value="Ankyrin repeat"/>
    <property type="match status" value="1"/>
</dbReference>
<comment type="caution">
    <text evidence="5">The sequence shown here is derived from an EMBL/GenBank/DDBJ whole genome shotgun (WGS) entry which is preliminary data.</text>
</comment>
<dbReference type="EMBL" id="JAUHHV010000007">
    <property type="protein sequence ID" value="KAK1418415.1"/>
    <property type="molecule type" value="Genomic_DNA"/>
</dbReference>
<gene>
    <name evidence="5" type="ORF">QVD17_27559</name>
</gene>
<dbReference type="PROSITE" id="PS50088">
    <property type="entry name" value="ANK_REPEAT"/>
    <property type="match status" value="1"/>
</dbReference>
<feature type="domain" description="PGG" evidence="4">
    <location>
        <begin position="530"/>
        <end position="643"/>
    </location>
</feature>
<evidence type="ECO:0000256" key="2">
    <source>
        <dbReference type="SAM" id="MobiDB-lite"/>
    </source>
</evidence>
<dbReference type="SMART" id="SM00248">
    <property type="entry name" value="ANK"/>
    <property type="match status" value="4"/>
</dbReference>
<feature type="transmembrane region" description="Helical" evidence="3">
    <location>
        <begin position="651"/>
        <end position="676"/>
    </location>
</feature>
<feature type="region of interest" description="Disordered" evidence="2">
    <location>
        <begin position="1"/>
        <end position="32"/>
    </location>
</feature>
<keyword evidence="3" id="KW-0812">Transmembrane</keyword>
<feature type="compositionally biased region" description="Basic and acidic residues" evidence="2">
    <location>
        <begin position="12"/>
        <end position="26"/>
    </location>
</feature>
<evidence type="ECO:0000259" key="4">
    <source>
        <dbReference type="Pfam" id="PF13962"/>
    </source>
</evidence>
<dbReference type="AlphaFoldDB" id="A0AAD8K8Q0"/>
<evidence type="ECO:0000313" key="6">
    <source>
        <dbReference type="Proteomes" id="UP001229421"/>
    </source>
</evidence>
<protein>
    <recommendedName>
        <fullName evidence="4">PGG domain-containing protein</fullName>
    </recommendedName>
</protein>
<keyword evidence="1" id="KW-0040">ANK repeat</keyword>
<reference evidence="5" key="1">
    <citation type="journal article" date="2023" name="bioRxiv">
        <title>Improved chromosome-level genome assembly for marigold (Tagetes erecta).</title>
        <authorList>
            <person name="Jiang F."/>
            <person name="Yuan L."/>
            <person name="Wang S."/>
            <person name="Wang H."/>
            <person name="Xu D."/>
            <person name="Wang A."/>
            <person name="Fan W."/>
        </authorList>
    </citation>
    <scope>NUCLEOTIDE SEQUENCE</scope>
    <source>
        <strain evidence="5">WSJ</strain>
        <tissue evidence="5">Leaf</tissue>
    </source>
</reference>
<sequence>MKPSSNTLLQEDSSKEKAESKTKNVVEGENPLEIIVPSETEEGENKAEQKKRLYEATMKGWWHIARDILSKDERLATEEMSSDGSTILHIAVGIGHNDFVKNLFSYINDEQLLQRRHSDGSTALHIAAIVGNKYAAKLLINKNSKLLQIKDHKGEDPLHKAYENMHLETIEYLLKVVDEDGNDALQSFLADSAQHGGEIGVDLLVNAISAKQYSLASELVHKFPKFASKSDDVLMAIAKFFPKGLDYGEALIYPSLDATIAFANPIAAITGVLLAIAASPTLVYGDIRKCNIVACCMLFMLVITVIVAVPCLVASAIGIILCVLVLIVGLSSHALYLLVWKVAKILAFAPVKHIENKKKERREAKKVLELVCDEIDKLEYNGTHHPYYTRPILEAARQNAFKVVDEILFRSREAIKSKDNDGYDIIQLAIIHRSEKVYNLIYDIGERKNLYRTILDSSENNILHLAGRLAPSSVLNQRTGAALQLQRELQWHEEVKKHLFPTYITQKNKYQETPDMVFTKAHEKLVKEGEEWMKTTAESCSITAALIITIVFAAAITVPGGSNQENGIPLFKTETAFIIFAIADAMSLFASSTALLVFLSILTARFAEKDFLISLPRRLFIGLFTLLLSTTAMMVAFSATLFLVFCERKRWMLAPICGLAFIPIAFFVSLQFPLMVDLFRSTYLRIFGKEKANVVRRFNPNDIRLFFGR</sequence>
<dbReference type="PANTHER" id="PTHR24177:SF475">
    <property type="entry name" value="ANKYRIN REPEAT-CONTAINING DOMAIN, PGG DOMAIN PROTEIN-RELATED"/>
    <property type="match status" value="1"/>
</dbReference>
<evidence type="ECO:0000313" key="5">
    <source>
        <dbReference type="EMBL" id="KAK1418415.1"/>
    </source>
</evidence>
<name>A0AAD8K8Q0_TARER</name>